<protein>
    <submittedName>
        <fullName evidence="1">Uncharacterized protein</fullName>
    </submittedName>
</protein>
<name>A0A380BR05_SPHSI</name>
<organism evidence="1 2">
    <name type="scientific">Sphingobacterium spiritivorum</name>
    <name type="common">Flavobacterium spiritivorum</name>
    <dbReference type="NCBI Taxonomy" id="258"/>
    <lineage>
        <taxon>Bacteria</taxon>
        <taxon>Pseudomonadati</taxon>
        <taxon>Bacteroidota</taxon>
        <taxon>Sphingobacteriia</taxon>
        <taxon>Sphingobacteriales</taxon>
        <taxon>Sphingobacteriaceae</taxon>
        <taxon>Sphingobacterium</taxon>
    </lineage>
</organism>
<dbReference type="AlphaFoldDB" id="A0A380BR05"/>
<dbReference type="EMBL" id="UGYW01000002">
    <property type="protein sequence ID" value="SUJ04372.1"/>
    <property type="molecule type" value="Genomic_DNA"/>
</dbReference>
<evidence type="ECO:0000313" key="1">
    <source>
        <dbReference type="EMBL" id="SUJ04372.1"/>
    </source>
</evidence>
<dbReference type="Proteomes" id="UP000254893">
    <property type="component" value="Unassembled WGS sequence"/>
</dbReference>
<gene>
    <name evidence="1" type="ORF">NCTC11388_01352</name>
</gene>
<sequence>MQANDPLEILKYAVDTTRIPAEQKGLSIIQRVQPDLPFIQVDAEKNGMGAD</sequence>
<proteinExistence type="predicted"/>
<dbReference type="RefSeq" id="WP_258862052.1">
    <property type="nucleotide sequence ID" value="NZ_UGYW01000002.1"/>
</dbReference>
<reference evidence="1 2" key="1">
    <citation type="submission" date="2018-06" db="EMBL/GenBank/DDBJ databases">
        <authorList>
            <consortium name="Pathogen Informatics"/>
            <person name="Doyle S."/>
        </authorList>
    </citation>
    <scope>NUCLEOTIDE SEQUENCE [LARGE SCALE GENOMIC DNA]</scope>
    <source>
        <strain evidence="1 2">NCTC11388</strain>
    </source>
</reference>
<evidence type="ECO:0000313" key="2">
    <source>
        <dbReference type="Proteomes" id="UP000254893"/>
    </source>
</evidence>
<accession>A0A380BR05</accession>